<feature type="region of interest" description="Disordered" evidence="2">
    <location>
        <begin position="694"/>
        <end position="742"/>
    </location>
</feature>
<gene>
    <name evidence="3" type="ORF">CHLNCDRAFT_133197</name>
</gene>
<feature type="compositionally biased region" description="Polar residues" evidence="2">
    <location>
        <begin position="714"/>
        <end position="732"/>
    </location>
</feature>
<feature type="coiled-coil region" evidence="1">
    <location>
        <begin position="243"/>
        <end position="354"/>
    </location>
</feature>
<feature type="compositionally biased region" description="Low complexity" evidence="2">
    <location>
        <begin position="1001"/>
        <end position="1011"/>
    </location>
</feature>
<feature type="region of interest" description="Disordered" evidence="2">
    <location>
        <begin position="754"/>
        <end position="1100"/>
    </location>
</feature>
<dbReference type="AlphaFoldDB" id="E1Z2K7"/>
<dbReference type="EMBL" id="GL433835">
    <property type="protein sequence ID" value="EFN59679.1"/>
    <property type="molecule type" value="Genomic_DNA"/>
</dbReference>
<dbReference type="InParanoid" id="E1Z2K7"/>
<proteinExistence type="predicted"/>
<dbReference type="Gene3D" id="1.10.287.1490">
    <property type="match status" value="1"/>
</dbReference>
<feature type="compositionally biased region" description="Low complexity" evidence="2">
    <location>
        <begin position="1026"/>
        <end position="1035"/>
    </location>
</feature>
<feature type="region of interest" description="Disordered" evidence="2">
    <location>
        <begin position="647"/>
        <end position="673"/>
    </location>
</feature>
<protein>
    <submittedName>
        <fullName evidence="3">Uncharacterized protein</fullName>
    </submittedName>
</protein>
<evidence type="ECO:0000313" key="4">
    <source>
        <dbReference type="Proteomes" id="UP000008141"/>
    </source>
</evidence>
<dbReference type="PANTHER" id="PTHR45615">
    <property type="entry name" value="MYOSIN HEAVY CHAIN, NON-MUSCLE"/>
    <property type="match status" value="1"/>
</dbReference>
<dbReference type="Proteomes" id="UP000008141">
    <property type="component" value="Unassembled WGS sequence"/>
</dbReference>
<feature type="compositionally biased region" description="Low complexity" evidence="2">
    <location>
        <begin position="373"/>
        <end position="427"/>
    </location>
</feature>
<feature type="compositionally biased region" description="Low complexity" evidence="2">
    <location>
        <begin position="848"/>
        <end position="867"/>
    </location>
</feature>
<evidence type="ECO:0000256" key="1">
    <source>
        <dbReference type="SAM" id="Coils"/>
    </source>
</evidence>
<organism evidence="4">
    <name type="scientific">Chlorella variabilis</name>
    <name type="common">Green alga</name>
    <dbReference type="NCBI Taxonomy" id="554065"/>
    <lineage>
        <taxon>Eukaryota</taxon>
        <taxon>Viridiplantae</taxon>
        <taxon>Chlorophyta</taxon>
        <taxon>core chlorophytes</taxon>
        <taxon>Trebouxiophyceae</taxon>
        <taxon>Chlorellales</taxon>
        <taxon>Chlorellaceae</taxon>
        <taxon>Chlorella clade</taxon>
        <taxon>Chlorella</taxon>
    </lineage>
</organism>
<feature type="region of interest" description="Disordered" evidence="2">
    <location>
        <begin position="1"/>
        <end position="27"/>
    </location>
</feature>
<feature type="region of interest" description="Disordered" evidence="2">
    <location>
        <begin position="368"/>
        <end position="443"/>
    </location>
</feature>
<keyword evidence="1" id="KW-0175">Coiled coil</keyword>
<feature type="compositionally biased region" description="Low complexity" evidence="2">
    <location>
        <begin position="499"/>
        <end position="522"/>
    </location>
</feature>
<feature type="compositionally biased region" description="Acidic residues" evidence="2">
    <location>
        <begin position="880"/>
        <end position="895"/>
    </location>
</feature>
<evidence type="ECO:0000313" key="3">
    <source>
        <dbReference type="EMBL" id="EFN59679.1"/>
    </source>
</evidence>
<dbReference type="OrthoDB" id="515762at2759"/>
<feature type="compositionally biased region" description="Polar residues" evidence="2">
    <location>
        <begin position="957"/>
        <end position="974"/>
    </location>
</feature>
<feature type="region of interest" description="Disordered" evidence="2">
    <location>
        <begin position="464"/>
        <end position="528"/>
    </location>
</feature>
<evidence type="ECO:0000256" key="2">
    <source>
        <dbReference type="SAM" id="MobiDB-lite"/>
    </source>
</evidence>
<dbReference type="eggNOG" id="ENOG502SYY3">
    <property type="taxonomic scope" value="Eukaryota"/>
</dbReference>
<reference evidence="3 4" key="1">
    <citation type="journal article" date="2010" name="Plant Cell">
        <title>The Chlorella variabilis NC64A genome reveals adaptation to photosymbiosis, coevolution with viruses, and cryptic sex.</title>
        <authorList>
            <person name="Blanc G."/>
            <person name="Duncan G."/>
            <person name="Agarkova I."/>
            <person name="Borodovsky M."/>
            <person name="Gurnon J."/>
            <person name="Kuo A."/>
            <person name="Lindquist E."/>
            <person name="Lucas S."/>
            <person name="Pangilinan J."/>
            <person name="Polle J."/>
            <person name="Salamov A."/>
            <person name="Terry A."/>
            <person name="Yamada T."/>
            <person name="Dunigan D.D."/>
            <person name="Grigoriev I.V."/>
            <person name="Claverie J.M."/>
            <person name="Van Etten J.L."/>
        </authorList>
    </citation>
    <scope>NUCLEOTIDE SEQUENCE [LARGE SCALE GENOMIC DNA]</scope>
    <source>
        <strain evidence="3 4">NC64A</strain>
    </source>
</reference>
<keyword evidence="4" id="KW-1185">Reference proteome</keyword>
<feature type="compositionally biased region" description="Pro residues" evidence="2">
    <location>
        <begin position="1082"/>
        <end position="1092"/>
    </location>
</feature>
<accession>E1Z2K7</accession>
<feature type="region of interest" description="Disordered" evidence="2">
    <location>
        <begin position="567"/>
        <end position="597"/>
    </location>
</feature>
<feature type="compositionally biased region" description="Low complexity" evidence="2">
    <location>
        <begin position="902"/>
        <end position="918"/>
    </location>
</feature>
<dbReference type="STRING" id="554065.E1Z2K7"/>
<feature type="compositionally biased region" description="Basic and acidic residues" evidence="2">
    <location>
        <begin position="694"/>
        <end position="703"/>
    </location>
</feature>
<dbReference type="PANTHER" id="PTHR45615:SF66">
    <property type="entry name" value="CARD DOMAIN-CONTAINING PROTEIN"/>
    <property type="match status" value="1"/>
</dbReference>
<feature type="compositionally biased region" description="Low complexity" evidence="2">
    <location>
        <begin position="790"/>
        <end position="808"/>
    </location>
</feature>
<dbReference type="GeneID" id="17359509"/>
<name>E1Z2K7_CHLVA</name>
<dbReference type="KEGG" id="cvr:CHLNCDRAFT_133197"/>
<sequence>MRRTERPGPAVPSPIARLLGDDDEGQLEPQNSIVLHSKLAGYRSSMAEPYFKTRQQRAAKAGDGGEMVQMRKKTAAMGRDFASLLSAHERQEASVGDLRQKVRTLRAELEQRDKALDLARRTVDRLNADKGQLEAGAAGTQAYVRRLEARLLSVKHAAELQQRCSQYKSQLDQMAHAVHETEARATAAEASARQSQLDAACLKRGLELAAEQLTKSAGAEVPGTLLRAVARGQEEALGLSMQLSDAKQQLAQVSTALEQAREHLQAQQQALTQHQSERQQLLQRAEAADAALERQRAATTELRRVLDALKPKAGALAVERDSLLQQLELERTAAAEAQKEAKQLRAALRQKATIEGALRDELRRALAGEGLTPSPAAAKQRRSPAAAGPRAAGLAPSRSGSRLRQQQQQQQQQRQAAAASSSVQPSSKRVGSPGAQSAHKVVVRHASAWEQQELAQQALLGTGSLSKGQGQQQHGGGSGSGVNSSGSGGLIPAEPSPTRALLRLQEQRRQQQGSRLGMQQQQRQEHPVGWEDAVAGWQLDLAEPLAAADAANPSAKGRGGRLELESCGELLSPPSSGARPAGRPHHHQNQALQQQKTALPAAAVLPVQDGRLMQLYSVALDEQIAALETDLAQLGVAGAAALAAQLPPKGPGDAPTADPAGKQQAAVPSAELGSSCGAAKAQVQLPGGAEAPALREQRQHKEGQLQGAIGAWRPNSTFDAASPAGQSMQRLMSSGGGAPTLAGSTKLPVPTVWHSNPLAASPPKRQREEVAEDEERSLPEQLADGALTIRARPAAAADQAPAAAPRAAVGSGEADAENDWVWAQLRSSTASPDGCSSDRAGWQQPQDAALPEAAAEVGAGSAASSPSLRMPATEWSEQQQGDEEQQMAVEDEQSEFELQPHAAPSAAVPAASAASQGGSDSGGGVRSLSHHWDLPSPGPGNSDWLSTEFEPDIEQLEVNSRLTPAAQRPQQQQGETEREAAVAALAEGGGAWDGSTMPGSQPQQGHQQAQQLPDRPPSSGSGGGWASQWGSSCGSDPGEGAPLLVLPRSQGQQHPRSVPLLPGLALVSDSPEPAPASRSPQVPAPQQPPPPQQAQTQPHTLFDLAGMDMADFLA</sequence>
<dbReference type="RefSeq" id="XP_005851781.1">
    <property type="nucleotide sequence ID" value="XM_005851719.1"/>
</dbReference>